<dbReference type="PANTHER" id="PTHR12707">
    <property type="entry name" value="PINN"/>
    <property type="match status" value="1"/>
</dbReference>
<feature type="domain" description="Pinin/SDK/MemA protein" evidence="9">
    <location>
        <begin position="93"/>
        <end position="208"/>
    </location>
</feature>
<proteinExistence type="inferred from homology"/>
<name>A0A1Q8RH69_9PEZI</name>
<accession>A0A1Q8RH69</accession>
<evidence type="ECO:0000256" key="8">
    <source>
        <dbReference type="SAM" id="MobiDB-lite"/>
    </source>
</evidence>
<dbReference type="AlphaFoldDB" id="A0A1Q8RH69"/>
<evidence type="ECO:0000313" key="10">
    <source>
        <dbReference type="EMBL" id="OLN83680.1"/>
    </source>
</evidence>
<evidence type="ECO:0000256" key="5">
    <source>
        <dbReference type="ARBA" id="ARBA00023163"/>
    </source>
</evidence>
<dbReference type="STRING" id="708187.A0A1Q8RH69"/>
<dbReference type="PANTHER" id="PTHR12707:SF0">
    <property type="entry name" value="PININ"/>
    <property type="match status" value="1"/>
</dbReference>
<evidence type="ECO:0000256" key="3">
    <source>
        <dbReference type="ARBA" id="ARBA00022664"/>
    </source>
</evidence>
<comment type="subcellular location">
    <subcellularLocation>
        <location evidence="1">Nucleus</location>
    </subcellularLocation>
</comment>
<feature type="compositionally biased region" description="Acidic residues" evidence="8">
    <location>
        <begin position="291"/>
        <end position="304"/>
    </location>
</feature>
<feature type="compositionally biased region" description="Low complexity" evidence="8">
    <location>
        <begin position="106"/>
        <end position="117"/>
    </location>
</feature>
<reference evidence="10 11" key="1">
    <citation type="submission" date="2016-11" db="EMBL/GenBank/DDBJ databases">
        <title>Draft Genome Assembly of Colletotrichum chlorophyti a pathogen of herbaceous plants.</title>
        <authorList>
            <person name="Gan P."/>
            <person name="Narusaka M."/>
            <person name="Tsushima A."/>
            <person name="Narusaka Y."/>
            <person name="Takano Y."/>
            <person name="Shirasu K."/>
        </authorList>
    </citation>
    <scope>NUCLEOTIDE SEQUENCE [LARGE SCALE GENOMIC DNA]</scope>
    <source>
        <strain evidence="10 11">NTL11</strain>
    </source>
</reference>
<gene>
    <name evidence="10" type="ORF">CCHL11_09744</name>
</gene>
<keyword evidence="11" id="KW-1185">Reference proteome</keyword>
<keyword evidence="3" id="KW-0507">mRNA processing</keyword>
<dbReference type="Pfam" id="PF04696">
    <property type="entry name" value="Pinin_SDK_memA"/>
    <property type="match status" value="1"/>
</dbReference>
<comment type="similarity">
    <text evidence="2">Belongs to the pinin family.</text>
</comment>
<feature type="region of interest" description="Disordered" evidence="8">
    <location>
        <begin position="219"/>
        <end position="304"/>
    </location>
</feature>
<dbReference type="EMBL" id="MPGH01000203">
    <property type="protein sequence ID" value="OLN83680.1"/>
    <property type="molecule type" value="Genomic_DNA"/>
</dbReference>
<feature type="compositionally biased region" description="Polar residues" evidence="8">
    <location>
        <begin position="1"/>
        <end position="12"/>
    </location>
</feature>
<dbReference type="OrthoDB" id="330772at2759"/>
<organism evidence="10 11">
    <name type="scientific">Colletotrichum chlorophyti</name>
    <dbReference type="NCBI Taxonomy" id="708187"/>
    <lineage>
        <taxon>Eukaryota</taxon>
        <taxon>Fungi</taxon>
        <taxon>Dikarya</taxon>
        <taxon>Ascomycota</taxon>
        <taxon>Pezizomycotina</taxon>
        <taxon>Sordariomycetes</taxon>
        <taxon>Hypocreomycetidae</taxon>
        <taxon>Glomerellales</taxon>
        <taxon>Glomerellaceae</taxon>
        <taxon>Colletotrichum</taxon>
    </lineage>
</organism>
<feature type="compositionally biased region" description="Basic and acidic residues" evidence="8">
    <location>
        <begin position="123"/>
        <end position="147"/>
    </location>
</feature>
<dbReference type="GO" id="GO:0008380">
    <property type="term" value="P:RNA splicing"/>
    <property type="evidence" value="ECO:0007669"/>
    <property type="project" value="UniProtKB-KW"/>
</dbReference>
<dbReference type="GO" id="GO:0006397">
    <property type="term" value="P:mRNA processing"/>
    <property type="evidence" value="ECO:0007669"/>
    <property type="project" value="UniProtKB-KW"/>
</dbReference>
<dbReference type="InterPro" id="IPR006786">
    <property type="entry name" value="Pinin_SDK_MemA"/>
</dbReference>
<protein>
    <submittedName>
        <fullName evidence="10">Pinin-like protein 1</fullName>
    </submittedName>
</protein>
<keyword evidence="5" id="KW-0804">Transcription</keyword>
<evidence type="ECO:0000256" key="1">
    <source>
        <dbReference type="ARBA" id="ARBA00004123"/>
    </source>
</evidence>
<evidence type="ECO:0000256" key="7">
    <source>
        <dbReference type="ARBA" id="ARBA00023242"/>
    </source>
</evidence>
<keyword evidence="7" id="KW-0539">Nucleus</keyword>
<keyword evidence="4" id="KW-0805">Transcription regulation</keyword>
<evidence type="ECO:0000256" key="6">
    <source>
        <dbReference type="ARBA" id="ARBA00023187"/>
    </source>
</evidence>
<evidence type="ECO:0000259" key="9">
    <source>
        <dbReference type="Pfam" id="PF04696"/>
    </source>
</evidence>
<comment type="caution">
    <text evidence="10">The sequence shown here is derived from an EMBL/GenBank/DDBJ whole genome shotgun (WGS) entry which is preliminary data.</text>
</comment>
<feature type="region of interest" description="Disordered" evidence="8">
    <location>
        <begin position="1"/>
        <end position="153"/>
    </location>
</feature>
<sequence>MATVTEIMQLTETRAPAAAAKSELADSDFDTAPKRKASFDSGDTEETLKRPKTENDDHRNPRTQDLSISEADSGPRHGEAGNNTSRRAPVSKEEEKRRGKRLFGGLLSTLSQTNTSSQHKKRREIEQRQQERAQKQRAEDDKRRSEKLAQITEARWKEQIDFDEKVMRTRHANMLARAHSLRTKAEPPVYYRPWKPTKEQEDVIDEQIRDAKSVIAREEEAFKDHREEHERRYGRHSPLMRQEQPAFEIAESAAETLTEATLDAPAADTHNMSSHDHNSKYDREPPHDESGDVVEDAEEDMVIY</sequence>
<dbReference type="GO" id="GO:0071013">
    <property type="term" value="C:catalytic step 2 spliceosome"/>
    <property type="evidence" value="ECO:0007669"/>
    <property type="project" value="TreeGrafter"/>
</dbReference>
<feature type="compositionally biased region" description="Low complexity" evidence="8">
    <location>
        <begin position="248"/>
        <end position="269"/>
    </location>
</feature>
<feature type="compositionally biased region" description="Basic and acidic residues" evidence="8">
    <location>
        <begin position="219"/>
        <end position="231"/>
    </location>
</feature>
<evidence type="ECO:0000256" key="2">
    <source>
        <dbReference type="ARBA" id="ARBA00010386"/>
    </source>
</evidence>
<keyword evidence="6" id="KW-0508">mRNA splicing</keyword>
<feature type="compositionally biased region" description="Basic and acidic residues" evidence="8">
    <location>
        <begin position="46"/>
        <end position="62"/>
    </location>
</feature>
<evidence type="ECO:0000313" key="11">
    <source>
        <dbReference type="Proteomes" id="UP000186583"/>
    </source>
</evidence>
<evidence type="ECO:0000256" key="4">
    <source>
        <dbReference type="ARBA" id="ARBA00023015"/>
    </source>
</evidence>
<dbReference type="Proteomes" id="UP000186583">
    <property type="component" value="Unassembled WGS sequence"/>
</dbReference>
<dbReference type="InterPro" id="IPR039853">
    <property type="entry name" value="Pinin"/>
</dbReference>
<feature type="compositionally biased region" description="Basic and acidic residues" evidence="8">
    <location>
        <begin position="273"/>
        <end position="290"/>
    </location>
</feature>